<organism evidence="3 4">
    <name type="scientific">Corynebacterium afermentans</name>
    <dbReference type="NCBI Taxonomy" id="38286"/>
    <lineage>
        <taxon>Bacteria</taxon>
        <taxon>Bacillati</taxon>
        <taxon>Actinomycetota</taxon>
        <taxon>Actinomycetes</taxon>
        <taxon>Mycobacteriales</taxon>
        <taxon>Corynebacteriaceae</taxon>
        <taxon>Corynebacterium</taxon>
    </lineage>
</organism>
<feature type="transmembrane region" description="Helical" evidence="2">
    <location>
        <begin position="46"/>
        <end position="69"/>
    </location>
</feature>
<dbReference type="EMBL" id="FTMH01000011">
    <property type="protein sequence ID" value="SIQ33915.1"/>
    <property type="molecule type" value="Genomic_DNA"/>
</dbReference>
<evidence type="ECO:0000313" key="3">
    <source>
        <dbReference type="EMBL" id="SIQ33915.1"/>
    </source>
</evidence>
<dbReference type="Proteomes" id="UP000185547">
    <property type="component" value="Unassembled WGS sequence"/>
</dbReference>
<protein>
    <submittedName>
        <fullName evidence="3">Uncharacterized protein</fullName>
    </submittedName>
</protein>
<evidence type="ECO:0000256" key="1">
    <source>
        <dbReference type="SAM" id="MobiDB-lite"/>
    </source>
</evidence>
<comment type="caution">
    <text evidence="3">The sequence shown here is derived from an EMBL/GenBank/DDBJ whole genome shotgun (WGS) entry which is preliminary data.</text>
</comment>
<keyword evidence="4" id="KW-1185">Reference proteome</keyword>
<feature type="non-terminal residue" evidence="3">
    <location>
        <position position="1"/>
    </location>
</feature>
<keyword evidence="2" id="KW-0472">Membrane</keyword>
<evidence type="ECO:0000313" key="4">
    <source>
        <dbReference type="Proteomes" id="UP000185547"/>
    </source>
</evidence>
<proteinExistence type="predicted"/>
<evidence type="ECO:0000256" key="2">
    <source>
        <dbReference type="SAM" id="Phobius"/>
    </source>
</evidence>
<reference evidence="3 4" key="1">
    <citation type="submission" date="2017-01" db="EMBL/GenBank/DDBJ databases">
        <authorList>
            <person name="Varghese N."/>
            <person name="Submissions S."/>
        </authorList>
    </citation>
    <scope>NUCLEOTIDE SEQUENCE [LARGE SCALE GENOMIC DNA]</scope>
    <source>
        <strain evidence="3 4">DSM 44280</strain>
    </source>
</reference>
<gene>
    <name evidence="3" type="ORF">SAMN05421802_11171</name>
</gene>
<dbReference type="AlphaFoldDB" id="A0A9X8R4D4"/>
<dbReference type="RefSeq" id="WP_159437632.1">
    <property type="nucleotide sequence ID" value="NZ_FTMH01000011.1"/>
</dbReference>
<name>A0A9X8R4D4_9CORY</name>
<feature type="region of interest" description="Disordered" evidence="1">
    <location>
        <begin position="1"/>
        <end position="21"/>
    </location>
</feature>
<keyword evidence="2" id="KW-0812">Transmembrane</keyword>
<accession>A0A9X8R4D4</accession>
<sequence length="70" mass="7064">EEINDEPGEVPAEQPKAEAQAKVEDVKPAKAAKAEAPQQADNQVNIAAIIGGVSAALAALGIGAAFLAMR</sequence>
<keyword evidence="2" id="KW-1133">Transmembrane helix</keyword>